<sequence>MLYVFKLTASRTWTNAFLICFAVFFNCQITISFSPHSQQVLLLNSDNCGRAPPSTIFYGIS</sequence>
<evidence type="ECO:0000313" key="2">
    <source>
        <dbReference type="EMBL" id="ORY95577.1"/>
    </source>
</evidence>
<proteinExistence type="predicted"/>
<feature type="transmembrane region" description="Helical" evidence="1">
    <location>
        <begin position="12"/>
        <end position="33"/>
    </location>
</feature>
<dbReference type="AlphaFoldDB" id="A0A1X2HA79"/>
<evidence type="ECO:0000313" key="3">
    <source>
        <dbReference type="Proteomes" id="UP000242180"/>
    </source>
</evidence>
<keyword evidence="1" id="KW-1133">Transmembrane helix</keyword>
<organism evidence="2 3">
    <name type="scientific">Syncephalastrum racemosum</name>
    <name type="common">Filamentous fungus</name>
    <dbReference type="NCBI Taxonomy" id="13706"/>
    <lineage>
        <taxon>Eukaryota</taxon>
        <taxon>Fungi</taxon>
        <taxon>Fungi incertae sedis</taxon>
        <taxon>Mucoromycota</taxon>
        <taxon>Mucoromycotina</taxon>
        <taxon>Mucoromycetes</taxon>
        <taxon>Mucorales</taxon>
        <taxon>Syncephalastraceae</taxon>
        <taxon>Syncephalastrum</taxon>
    </lineage>
</organism>
<keyword evidence="1" id="KW-0472">Membrane</keyword>
<gene>
    <name evidence="2" type="ORF">BCR43DRAFT_493207</name>
</gene>
<dbReference type="InParanoid" id="A0A1X2HA79"/>
<comment type="caution">
    <text evidence="2">The sequence shown here is derived from an EMBL/GenBank/DDBJ whole genome shotgun (WGS) entry which is preliminary data.</text>
</comment>
<protein>
    <submittedName>
        <fullName evidence="2">Uncharacterized protein</fullName>
    </submittedName>
</protein>
<accession>A0A1X2HA79</accession>
<evidence type="ECO:0000256" key="1">
    <source>
        <dbReference type="SAM" id="Phobius"/>
    </source>
</evidence>
<dbReference type="EMBL" id="MCGN01000006">
    <property type="protein sequence ID" value="ORY95577.1"/>
    <property type="molecule type" value="Genomic_DNA"/>
</dbReference>
<dbReference type="Proteomes" id="UP000242180">
    <property type="component" value="Unassembled WGS sequence"/>
</dbReference>
<reference evidence="2 3" key="1">
    <citation type="submission" date="2016-07" db="EMBL/GenBank/DDBJ databases">
        <title>Pervasive Adenine N6-methylation of Active Genes in Fungi.</title>
        <authorList>
            <consortium name="DOE Joint Genome Institute"/>
            <person name="Mondo S.J."/>
            <person name="Dannebaum R.O."/>
            <person name="Kuo R.C."/>
            <person name="Labutti K."/>
            <person name="Haridas S."/>
            <person name="Kuo A."/>
            <person name="Salamov A."/>
            <person name="Ahrendt S.R."/>
            <person name="Lipzen A."/>
            <person name="Sullivan W."/>
            <person name="Andreopoulos W.B."/>
            <person name="Clum A."/>
            <person name="Lindquist E."/>
            <person name="Daum C."/>
            <person name="Ramamoorthy G.K."/>
            <person name="Gryganskyi A."/>
            <person name="Culley D."/>
            <person name="Magnuson J.K."/>
            <person name="James T.Y."/>
            <person name="O'Malley M.A."/>
            <person name="Stajich J.E."/>
            <person name="Spatafora J.W."/>
            <person name="Visel A."/>
            <person name="Grigoriev I.V."/>
        </authorList>
    </citation>
    <scope>NUCLEOTIDE SEQUENCE [LARGE SCALE GENOMIC DNA]</scope>
    <source>
        <strain evidence="2 3">NRRL 2496</strain>
    </source>
</reference>
<keyword evidence="1" id="KW-0812">Transmembrane</keyword>
<keyword evidence="3" id="KW-1185">Reference proteome</keyword>
<name>A0A1X2HA79_SYNRA</name>